<accession>A0A3M9MVY3</accession>
<organism evidence="2 3">
    <name type="scientific">Rufibacter latericius</name>
    <dbReference type="NCBI Taxonomy" id="2487040"/>
    <lineage>
        <taxon>Bacteria</taxon>
        <taxon>Pseudomonadati</taxon>
        <taxon>Bacteroidota</taxon>
        <taxon>Cytophagia</taxon>
        <taxon>Cytophagales</taxon>
        <taxon>Hymenobacteraceae</taxon>
        <taxon>Rufibacter</taxon>
    </lineage>
</organism>
<keyword evidence="1" id="KW-1133">Transmembrane helix</keyword>
<evidence type="ECO:0000256" key="1">
    <source>
        <dbReference type="SAM" id="Phobius"/>
    </source>
</evidence>
<proteinExistence type="predicted"/>
<dbReference type="AlphaFoldDB" id="A0A3M9MVY3"/>
<keyword evidence="1" id="KW-0472">Membrane</keyword>
<gene>
    <name evidence="2" type="ORF">EFB08_06430</name>
</gene>
<reference evidence="2 3" key="1">
    <citation type="submission" date="2018-11" db="EMBL/GenBank/DDBJ databases">
        <title>Rufibacter latericius sp. nov., isolated from water in Baiyang Lake.</title>
        <authorList>
            <person name="Yang Y."/>
        </authorList>
    </citation>
    <scope>NUCLEOTIDE SEQUENCE [LARGE SCALE GENOMIC DNA]</scope>
    <source>
        <strain evidence="2 3">R-22-1c-1</strain>
    </source>
</reference>
<keyword evidence="1" id="KW-0812">Transmembrane</keyword>
<dbReference type="Proteomes" id="UP000272117">
    <property type="component" value="Unassembled WGS sequence"/>
</dbReference>
<dbReference type="EMBL" id="RJJD01000003">
    <property type="protein sequence ID" value="RNI29063.1"/>
    <property type="molecule type" value="Genomic_DNA"/>
</dbReference>
<protein>
    <submittedName>
        <fullName evidence="2">Uncharacterized protein</fullName>
    </submittedName>
</protein>
<sequence length="147" mass="16956">MERKKEFDMADLPKDPGFTVPEHYFDALPTRIMQRTAFAQARSASPVSWFWQFRTALAGASLGVVFALSFLATQYFSPDFSANMEMAQISQRDIYQYLVTHEELETADLAEVPAVKPNPSLEFLDVRRTDLSEEQAKELLEEEYDYR</sequence>
<evidence type="ECO:0000313" key="3">
    <source>
        <dbReference type="Proteomes" id="UP000272117"/>
    </source>
</evidence>
<evidence type="ECO:0000313" key="2">
    <source>
        <dbReference type="EMBL" id="RNI29063.1"/>
    </source>
</evidence>
<name>A0A3M9MVY3_9BACT</name>
<keyword evidence="3" id="KW-1185">Reference proteome</keyword>
<feature type="transmembrane region" description="Helical" evidence="1">
    <location>
        <begin position="56"/>
        <end position="76"/>
    </location>
</feature>
<comment type="caution">
    <text evidence="2">The sequence shown here is derived from an EMBL/GenBank/DDBJ whole genome shotgun (WGS) entry which is preliminary data.</text>
</comment>